<sequence>MTLKELLCTISFEEIEPHIALLYPDMATPQMLELFRFHHKLLCRLIPQVDESEQPCIIAMTKWKEDESPLLDAYNIEGCEWEVALSKEIVVEPEVTASLSEIAACCLWHTSFYGFTPQQREEVFLEFDQKATRRSSRNKTFYKELIEETKKKYPITWERFSNEWGNLSEEEERQ</sequence>
<evidence type="ECO:0000313" key="2">
    <source>
        <dbReference type="Proteomes" id="UP000030134"/>
    </source>
</evidence>
<keyword evidence="2" id="KW-1185">Reference proteome</keyword>
<dbReference type="RefSeq" id="WP_036884426.1">
    <property type="nucleotide sequence ID" value="NZ_JQZW01000012.1"/>
</dbReference>
<reference evidence="1 2" key="1">
    <citation type="submission" date="2014-08" db="EMBL/GenBank/DDBJ databases">
        <title>Porphyromonas gingivicanis strain:COT-022_OH1391 Genome sequencing.</title>
        <authorList>
            <person name="Wallis C."/>
            <person name="Deusch O."/>
            <person name="O'Flynn C."/>
            <person name="Davis I."/>
            <person name="Jospin G."/>
            <person name="Darling A.E."/>
            <person name="Coil D.A."/>
            <person name="Alexiev A."/>
            <person name="Horsfall A."/>
            <person name="Kirkwood N."/>
            <person name="Harris S."/>
            <person name="Eisen J.A."/>
        </authorList>
    </citation>
    <scope>NUCLEOTIDE SEQUENCE [LARGE SCALE GENOMIC DNA]</scope>
    <source>
        <strain evidence="2">COT-022 OH1391</strain>
    </source>
</reference>
<proteinExistence type="predicted"/>
<name>A0A0A2GAH1_9PORP</name>
<protein>
    <submittedName>
        <fullName evidence="1">Uncharacterized protein</fullName>
    </submittedName>
</protein>
<dbReference type="EMBL" id="JQZW01000012">
    <property type="protein sequence ID" value="KGN97449.1"/>
    <property type="molecule type" value="Genomic_DNA"/>
</dbReference>
<accession>A0A0A2GAH1</accession>
<dbReference type="OrthoDB" id="1080942at2"/>
<dbReference type="AlphaFoldDB" id="A0A0A2GAH1"/>
<dbReference type="STRING" id="266762.HQ36_05980"/>
<dbReference type="eggNOG" id="ENOG5034AZK">
    <property type="taxonomic scope" value="Bacteria"/>
</dbReference>
<dbReference type="Proteomes" id="UP000030134">
    <property type="component" value="Unassembled WGS sequence"/>
</dbReference>
<organism evidence="1 2">
    <name type="scientific">Porphyromonas gingivicanis</name>
    <dbReference type="NCBI Taxonomy" id="266762"/>
    <lineage>
        <taxon>Bacteria</taxon>
        <taxon>Pseudomonadati</taxon>
        <taxon>Bacteroidota</taxon>
        <taxon>Bacteroidia</taxon>
        <taxon>Bacteroidales</taxon>
        <taxon>Porphyromonadaceae</taxon>
        <taxon>Porphyromonas</taxon>
    </lineage>
</organism>
<comment type="caution">
    <text evidence="1">The sequence shown here is derived from an EMBL/GenBank/DDBJ whole genome shotgun (WGS) entry which is preliminary data.</text>
</comment>
<evidence type="ECO:0000313" key="1">
    <source>
        <dbReference type="EMBL" id="KGN97449.1"/>
    </source>
</evidence>
<gene>
    <name evidence="1" type="ORF">HQ36_05980</name>
</gene>